<organism evidence="2 3">
    <name type="scientific">Cohnella suwonensis</name>
    <dbReference type="NCBI Taxonomy" id="696072"/>
    <lineage>
        <taxon>Bacteria</taxon>
        <taxon>Bacillati</taxon>
        <taxon>Bacillota</taxon>
        <taxon>Bacilli</taxon>
        <taxon>Bacillales</taxon>
        <taxon>Paenibacillaceae</taxon>
        <taxon>Cohnella</taxon>
    </lineage>
</organism>
<keyword evidence="3" id="KW-1185">Reference proteome</keyword>
<dbReference type="RefSeq" id="WP_209748835.1">
    <property type="nucleotide sequence ID" value="NZ_JBHSMH010000025.1"/>
</dbReference>
<dbReference type="Pfam" id="PF00534">
    <property type="entry name" value="Glycos_transf_1"/>
    <property type="match status" value="1"/>
</dbReference>
<dbReference type="InterPro" id="IPR001296">
    <property type="entry name" value="Glyco_trans_1"/>
</dbReference>
<dbReference type="PANTHER" id="PTHR12526:SF630">
    <property type="entry name" value="GLYCOSYLTRANSFERASE"/>
    <property type="match status" value="1"/>
</dbReference>
<dbReference type="Proteomes" id="UP001596105">
    <property type="component" value="Unassembled WGS sequence"/>
</dbReference>
<name>A0ABW0LUY3_9BACL</name>
<evidence type="ECO:0000259" key="1">
    <source>
        <dbReference type="Pfam" id="PF00534"/>
    </source>
</evidence>
<feature type="domain" description="Glycosyl transferase family 1" evidence="1">
    <location>
        <begin position="182"/>
        <end position="352"/>
    </location>
</feature>
<reference evidence="3" key="1">
    <citation type="journal article" date="2019" name="Int. J. Syst. Evol. Microbiol.">
        <title>The Global Catalogue of Microorganisms (GCM) 10K type strain sequencing project: providing services to taxonomists for standard genome sequencing and annotation.</title>
        <authorList>
            <consortium name="The Broad Institute Genomics Platform"/>
            <consortium name="The Broad Institute Genome Sequencing Center for Infectious Disease"/>
            <person name="Wu L."/>
            <person name="Ma J."/>
        </authorList>
    </citation>
    <scope>NUCLEOTIDE SEQUENCE [LARGE SCALE GENOMIC DNA]</scope>
    <source>
        <strain evidence="3">CCUG 57113</strain>
    </source>
</reference>
<comment type="caution">
    <text evidence="2">The sequence shown here is derived from an EMBL/GenBank/DDBJ whole genome shotgun (WGS) entry which is preliminary data.</text>
</comment>
<accession>A0ABW0LUY3</accession>
<evidence type="ECO:0000313" key="3">
    <source>
        <dbReference type="Proteomes" id="UP001596105"/>
    </source>
</evidence>
<protein>
    <submittedName>
        <fullName evidence="2">Glycosyltransferase</fullName>
    </submittedName>
</protein>
<dbReference type="Gene3D" id="3.40.50.2000">
    <property type="entry name" value="Glycogen Phosphorylase B"/>
    <property type="match status" value="1"/>
</dbReference>
<dbReference type="SUPFAM" id="SSF53756">
    <property type="entry name" value="UDP-Glycosyltransferase/glycogen phosphorylase"/>
    <property type="match status" value="1"/>
</dbReference>
<evidence type="ECO:0000313" key="2">
    <source>
        <dbReference type="EMBL" id="MFC5469136.1"/>
    </source>
</evidence>
<dbReference type="EMBL" id="JBHSMH010000025">
    <property type="protein sequence ID" value="MFC5469136.1"/>
    <property type="molecule type" value="Genomic_DNA"/>
</dbReference>
<proteinExistence type="predicted"/>
<sequence>MNPSYKGLRIGYSAGTAKRLNERAIDSQWVRYLGEHADLEPIQPLRLFRMLGGSIERFQRDFPASLDRLSDELGDLSEQTGLRTIYMNVPALVPYLLMGRARAGIDLGFLFIAHSVASEFWLRQWLSIAPFLNGRDVLLCSSAACKTALHRISDRFGMARLIPLCTETLDRSEIGSAIAERGGKQLLSIGRLEDVKNIDCLLRVFARIRNRLPETELTIAGDYTGTDQAQIERYRSLLLGLVGRLGLDGSVAFIGPVEGEAKERLLRRSDLLLNLSTDPGETFGYNLIEAKRWGMPAISSNWNGFRDVVAHGEDGYLIDCNWEEQSPLVDEEQASDAALRVLEDEALRGKLSMRAAERAESFDYRSVFPSIMAEVARSEAAAGTSMKQPDVSGLMNRKLSELTSLYRMENLHRLPFLDRPLFEILSGQSVMPLHDWMPAVRPIIGHYAGRIAYAEY</sequence>
<dbReference type="PANTHER" id="PTHR12526">
    <property type="entry name" value="GLYCOSYLTRANSFERASE"/>
    <property type="match status" value="1"/>
</dbReference>
<gene>
    <name evidence="2" type="ORF">ACFPPD_10425</name>
</gene>